<reference evidence="1 2" key="1">
    <citation type="submission" date="2019-09" db="EMBL/GenBank/DDBJ databases">
        <authorList>
            <person name="Chandra G."/>
            <person name="Truman W A."/>
        </authorList>
    </citation>
    <scope>NUCLEOTIDE SEQUENCE [LARGE SCALE GENOMIC DNA]</scope>
    <source>
        <strain evidence="1">PS659</strain>
    </source>
</reference>
<protein>
    <submittedName>
        <fullName evidence="1">Uncharacterized protein</fullName>
    </submittedName>
</protein>
<proteinExistence type="predicted"/>
<gene>
    <name evidence="1" type="ORF">PS659_05586</name>
</gene>
<name>A0A5E6XQ50_PSEFL</name>
<dbReference type="EMBL" id="CABVGY010000048">
    <property type="protein sequence ID" value="VVN43096.1"/>
    <property type="molecule type" value="Genomic_DNA"/>
</dbReference>
<dbReference type="AlphaFoldDB" id="A0A5E6XQ50"/>
<accession>A0A5E6XQ50</accession>
<organism evidence="1 2">
    <name type="scientific">Pseudomonas fluorescens</name>
    <dbReference type="NCBI Taxonomy" id="294"/>
    <lineage>
        <taxon>Bacteria</taxon>
        <taxon>Pseudomonadati</taxon>
        <taxon>Pseudomonadota</taxon>
        <taxon>Gammaproteobacteria</taxon>
        <taxon>Pseudomonadales</taxon>
        <taxon>Pseudomonadaceae</taxon>
        <taxon>Pseudomonas</taxon>
    </lineage>
</organism>
<dbReference type="Proteomes" id="UP000326729">
    <property type="component" value="Unassembled WGS sequence"/>
</dbReference>
<sequence length="36" mass="3950">MPVVHKNYEHHAPCGSGLAREDVSTVNIYTTEPPLS</sequence>
<evidence type="ECO:0000313" key="2">
    <source>
        <dbReference type="Proteomes" id="UP000326729"/>
    </source>
</evidence>
<evidence type="ECO:0000313" key="1">
    <source>
        <dbReference type="EMBL" id="VVN43096.1"/>
    </source>
</evidence>